<comment type="similarity">
    <text evidence="5">Belongs to the cytochrome P450 family.</text>
</comment>
<dbReference type="PRINTS" id="PR00463">
    <property type="entry name" value="EP450I"/>
</dbReference>
<evidence type="ECO:0000256" key="11">
    <source>
        <dbReference type="ARBA" id="ARBA00023004"/>
    </source>
</evidence>
<dbReference type="InterPro" id="IPR036396">
    <property type="entry name" value="Cyt_P450_sf"/>
</dbReference>
<evidence type="ECO:0000256" key="7">
    <source>
        <dbReference type="ARBA" id="ARBA00022723"/>
    </source>
</evidence>
<evidence type="ECO:0000256" key="9">
    <source>
        <dbReference type="ARBA" id="ARBA00022848"/>
    </source>
</evidence>
<evidence type="ECO:0008006" key="16">
    <source>
        <dbReference type="Google" id="ProtNLM"/>
    </source>
</evidence>
<evidence type="ECO:0000256" key="13">
    <source>
        <dbReference type="ARBA" id="ARBA00023136"/>
    </source>
</evidence>
<dbReference type="GO" id="GO:0020037">
    <property type="term" value="F:heme binding"/>
    <property type="evidence" value="ECO:0007669"/>
    <property type="project" value="InterPro"/>
</dbReference>
<accession>A0A5E4Q3G5</accession>
<dbReference type="AlphaFoldDB" id="A0A5E4Q3G5"/>
<dbReference type="InterPro" id="IPR050196">
    <property type="entry name" value="Cytochrome_P450_Monoox"/>
</dbReference>
<keyword evidence="8" id="KW-0256">Endoplasmic reticulum</keyword>
<keyword evidence="9" id="KW-0492">Microsome</keyword>
<dbReference type="GO" id="GO:0005506">
    <property type="term" value="F:iron ion binding"/>
    <property type="evidence" value="ECO:0007669"/>
    <property type="project" value="InterPro"/>
</dbReference>
<dbReference type="InterPro" id="IPR001128">
    <property type="entry name" value="Cyt_P450"/>
</dbReference>
<dbReference type="EMBL" id="FZQP02001238">
    <property type="protein sequence ID" value="VVC92238.1"/>
    <property type="molecule type" value="Genomic_DNA"/>
</dbReference>
<evidence type="ECO:0000256" key="2">
    <source>
        <dbReference type="ARBA" id="ARBA00003690"/>
    </source>
</evidence>
<keyword evidence="15" id="KW-1185">Reference proteome</keyword>
<dbReference type="SUPFAM" id="SSF48264">
    <property type="entry name" value="Cytochrome P450"/>
    <property type="match status" value="1"/>
</dbReference>
<comment type="subcellular location">
    <subcellularLocation>
        <location evidence="4">Endoplasmic reticulum membrane</location>
        <topology evidence="4">Peripheral membrane protein</topology>
    </subcellularLocation>
    <subcellularLocation>
        <location evidence="3">Microsome membrane</location>
        <topology evidence="3">Peripheral membrane protein</topology>
    </subcellularLocation>
</comment>
<evidence type="ECO:0000256" key="4">
    <source>
        <dbReference type="ARBA" id="ARBA00004406"/>
    </source>
</evidence>
<sequence>MNMFLWLSLIPVLFYCIFRHKRRRLYKYASSVIKHKEDLPIIGVTWAFLGFTGDIFVKLQQFSTFTSQNGGLTNCWLGPHLYYIITEPVKTEVVLKNNLEKDETIRFLRALVGNASIFAPVPIWKPRRKVSVPAFSPKIISNFVKIFIVQSEKLVTKLAQRAGTGDFKIWPFINAYSLDAILESAMGVQINVQDNCNNEILTAVNTSFKLICERIFRVWFWPDCIYNFFPHQATLKRSIKIIHDFADEIIQKKKLQRHNETKSSTQGESGKIRDTGSETTFLDLLISMSGGDSGYTEVELREEVLTFLLAATDTSAVAMGFVLKLVGKYPDVQEKIYRELQDVFGDMERPLEKGDLPKLQYLERVIKETLRLYPSVPFIIRKADTDTQAIP</sequence>
<keyword evidence="7" id="KW-0479">Metal-binding</keyword>
<reference evidence="14 15" key="1">
    <citation type="submission" date="2017-07" db="EMBL/GenBank/DDBJ databases">
        <authorList>
            <person name="Talla V."/>
            <person name="Backstrom N."/>
        </authorList>
    </citation>
    <scope>NUCLEOTIDE SEQUENCE [LARGE SCALE GENOMIC DNA]</scope>
</reference>
<keyword evidence="13" id="KW-0472">Membrane</keyword>
<evidence type="ECO:0000313" key="15">
    <source>
        <dbReference type="Proteomes" id="UP000324832"/>
    </source>
</evidence>
<dbReference type="PANTHER" id="PTHR24291:SF189">
    <property type="entry name" value="CYTOCHROME P450 4C3-RELATED"/>
    <property type="match status" value="1"/>
</dbReference>
<dbReference type="GO" id="GO:0004497">
    <property type="term" value="F:monooxygenase activity"/>
    <property type="evidence" value="ECO:0007669"/>
    <property type="project" value="UniProtKB-KW"/>
</dbReference>
<dbReference type="GO" id="GO:0005789">
    <property type="term" value="C:endoplasmic reticulum membrane"/>
    <property type="evidence" value="ECO:0007669"/>
    <property type="project" value="UniProtKB-SubCell"/>
</dbReference>
<dbReference type="GO" id="GO:0016705">
    <property type="term" value="F:oxidoreductase activity, acting on paired donors, with incorporation or reduction of molecular oxygen"/>
    <property type="evidence" value="ECO:0007669"/>
    <property type="project" value="InterPro"/>
</dbReference>
<organism evidence="14 15">
    <name type="scientific">Leptidea sinapis</name>
    <dbReference type="NCBI Taxonomy" id="189913"/>
    <lineage>
        <taxon>Eukaryota</taxon>
        <taxon>Metazoa</taxon>
        <taxon>Ecdysozoa</taxon>
        <taxon>Arthropoda</taxon>
        <taxon>Hexapoda</taxon>
        <taxon>Insecta</taxon>
        <taxon>Pterygota</taxon>
        <taxon>Neoptera</taxon>
        <taxon>Endopterygota</taxon>
        <taxon>Lepidoptera</taxon>
        <taxon>Glossata</taxon>
        <taxon>Ditrysia</taxon>
        <taxon>Papilionoidea</taxon>
        <taxon>Pieridae</taxon>
        <taxon>Dismorphiinae</taxon>
        <taxon>Leptidea</taxon>
    </lineage>
</organism>
<evidence type="ECO:0000256" key="3">
    <source>
        <dbReference type="ARBA" id="ARBA00004174"/>
    </source>
</evidence>
<evidence type="ECO:0000313" key="14">
    <source>
        <dbReference type="EMBL" id="VVC92238.1"/>
    </source>
</evidence>
<evidence type="ECO:0000256" key="1">
    <source>
        <dbReference type="ARBA" id="ARBA00001971"/>
    </source>
</evidence>
<comment type="function">
    <text evidence="2">May be involved in the metabolism of insect hormones and in the breakdown of synthetic insecticides.</text>
</comment>
<evidence type="ECO:0000256" key="5">
    <source>
        <dbReference type="ARBA" id="ARBA00010617"/>
    </source>
</evidence>
<dbReference type="Proteomes" id="UP000324832">
    <property type="component" value="Unassembled WGS sequence"/>
</dbReference>
<keyword evidence="11" id="KW-0408">Iron</keyword>
<evidence type="ECO:0000256" key="8">
    <source>
        <dbReference type="ARBA" id="ARBA00022824"/>
    </source>
</evidence>
<protein>
    <recommendedName>
        <fullName evidence="16">Cytochrome P450</fullName>
    </recommendedName>
</protein>
<keyword evidence="10" id="KW-0560">Oxidoreductase</keyword>
<evidence type="ECO:0000256" key="6">
    <source>
        <dbReference type="ARBA" id="ARBA00022617"/>
    </source>
</evidence>
<dbReference type="PANTHER" id="PTHR24291">
    <property type="entry name" value="CYTOCHROME P450 FAMILY 4"/>
    <property type="match status" value="1"/>
</dbReference>
<gene>
    <name evidence="14" type="ORF">LSINAPIS_LOCUS4729</name>
</gene>
<dbReference type="Gene3D" id="1.10.630.10">
    <property type="entry name" value="Cytochrome P450"/>
    <property type="match status" value="1"/>
</dbReference>
<keyword evidence="12" id="KW-0503">Monooxygenase</keyword>
<evidence type="ECO:0000256" key="12">
    <source>
        <dbReference type="ARBA" id="ARBA00023033"/>
    </source>
</evidence>
<dbReference type="InterPro" id="IPR002401">
    <property type="entry name" value="Cyt_P450_E_grp-I"/>
</dbReference>
<proteinExistence type="inferred from homology"/>
<name>A0A5E4Q3G5_9NEOP</name>
<comment type="cofactor">
    <cofactor evidence="1">
        <name>heme</name>
        <dbReference type="ChEBI" id="CHEBI:30413"/>
    </cofactor>
</comment>
<evidence type="ECO:0000256" key="10">
    <source>
        <dbReference type="ARBA" id="ARBA00023002"/>
    </source>
</evidence>
<keyword evidence="6" id="KW-0349">Heme</keyword>
<dbReference type="Pfam" id="PF00067">
    <property type="entry name" value="p450"/>
    <property type="match status" value="1"/>
</dbReference>